<accession>A0ABQ0FWB7</accession>
<evidence type="ECO:0000313" key="1">
    <source>
        <dbReference type="EMBL" id="GAB1303430.1"/>
    </source>
</evidence>
<comment type="caution">
    <text evidence="1">The sequence shown here is derived from an EMBL/GenBank/DDBJ whole genome shotgun (WGS) entry which is preliminary data.</text>
</comment>
<dbReference type="EMBL" id="BAAFST010000482">
    <property type="protein sequence ID" value="GAB1303430.1"/>
    <property type="molecule type" value="Genomic_DNA"/>
</dbReference>
<keyword evidence="2" id="KW-1185">Reference proteome</keyword>
<protein>
    <submittedName>
        <fullName evidence="1">STAM-binding protein</fullName>
    </submittedName>
</protein>
<dbReference type="PANTHER" id="PTHR12947:SF8">
    <property type="entry name" value="STAM-BINDING PROTEIN"/>
    <property type="match status" value="1"/>
</dbReference>
<reference evidence="1 2" key="1">
    <citation type="submission" date="2024-08" db="EMBL/GenBank/DDBJ databases">
        <title>The draft genome of Apodemus speciosus.</title>
        <authorList>
            <person name="Nabeshima K."/>
            <person name="Suzuki S."/>
            <person name="Onuma M."/>
        </authorList>
    </citation>
    <scope>NUCLEOTIDE SEQUENCE [LARGE SCALE GENOMIC DNA]</scope>
    <source>
        <strain evidence="1">IB14-021</strain>
    </source>
</reference>
<dbReference type="SUPFAM" id="SSF102712">
    <property type="entry name" value="JAB1/MPN domain"/>
    <property type="match status" value="1"/>
</dbReference>
<gene>
    <name evidence="1" type="ORF">APTSU1_001868000</name>
</gene>
<name>A0ABQ0FWB7_APOSI</name>
<dbReference type="Gene3D" id="3.40.140.10">
    <property type="entry name" value="Cytidine Deaminase, domain 2"/>
    <property type="match status" value="1"/>
</dbReference>
<sequence>MAPSKVQFEKDRGLCLVVLPHDLCDKFLTAAKMNTEKKIETCSVLCGALVGEEYHITHILIPVQEGGPDFCWAKHEEDLFFIQEGLGLLTSGWIHPT</sequence>
<dbReference type="PANTHER" id="PTHR12947">
    <property type="entry name" value="AMSH-LIKE PROTEASE"/>
    <property type="match status" value="1"/>
</dbReference>
<dbReference type="Proteomes" id="UP001623349">
    <property type="component" value="Unassembled WGS sequence"/>
</dbReference>
<proteinExistence type="predicted"/>
<organism evidence="1 2">
    <name type="scientific">Apodemus speciosus</name>
    <name type="common">Large Japanese field mouse</name>
    <dbReference type="NCBI Taxonomy" id="105296"/>
    <lineage>
        <taxon>Eukaryota</taxon>
        <taxon>Metazoa</taxon>
        <taxon>Chordata</taxon>
        <taxon>Craniata</taxon>
        <taxon>Vertebrata</taxon>
        <taxon>Euteleostomi</taxon>
        <taxon>Mammalia</taxon>
        <taxon>Eutheria</taxon>
        <taxon>Euarchontoglires</taxon>
        <taxon>Glires</taxon>
        <taxon>Rodentia</taxon>
        <taxon>Myomorpha</taxon>
        <taxon>Muroidea</taxon>
        <taxon>Muridae</taxon>
        <taxon>Murinae</taxon>
        <taxon>Apodemus</taxon>
    </lineage>
</organism>
<evidence type="ECO:0000313" key="2">
    <source>
        <dbReference type="Proteomes" id="UP001623349"/>
    </source>
</evidence>